<dbReference type="InterPro" id="IPR008007">
    <property type="entry name" value="Peptidase_M42"/>
</dbReference>
<feature type="binding site" evidence="8">
    <location>
        <position position="177"/>
    </location>
    <ligand>
        <name>Zn(2+)</name>
        <dbReference type="ChEBI" id="CHEBI:29105"/>
        <label>1</label>
    </ligand>
</feature>
<dbReference type="InterPro" id="IPR051464">
    <property type="entry name" value="Peptidase_M42_aminopept"/>
</dbReference>
<comment type="similarity">
    <text evidence="1 6">Belongs to the peptidase M42 family.</text>
</comment>
<evidence type="ECO:0000256" key="2">
    <source>
        <dbReference type="ARBA" id="ARBA00022438"/>
    </source>
</evidence>
<evidence type="ECO:0000256" key="1">
    <source>
        <dbReference type="ARBA" id="ARBA00006272"/>
    </source>
</evidence>
<gene>
    <name evidence="9" type="primary">ysdC</name>
    <name evidence="9" type="ORF">KOR34_26320</name>
</gene>
<proteinExistence type="inferred from homology"/>
<dbReference type="Gene3D" id="2.40.30.40">
    <property type="entry name" value="Peptidase M42, domain 2"/>
    <property type="match status" value="1"/>
</dbReference>
<keyword evidence="4 8" id="KW-0479">Metal-binding</keyword>
<evidence type="ECO:0000256" key="8">
    <source>
        <dbReference type="PIRSR" id="PIRSR001123-2"/>
    </source>
</evidence>
<dbReference type="Proteomes" id="UP000316714">
    <property type="component" value="Unassembled WGS sequence"/>
</dbReference>
<accession>A0A5C5VIZ3</accession>
<sequence>MTPEAKTFFQQILETPSPSGFEQPVQKLVRDYAEGFADQVRTDLHGNVIVSCNPDAPLRVMFAGHADQIGLIVTYIDELGFIYTNTIGGWDPQQLIGQRMTIHTAGGPIPAVIARKAIHLLDEQERKQVVKTKELWLDIGAKDQAEAAEAVGIGDPVTLQLGYQEMRNNLANSPGMDDKTGLWVCMEGARRAVERGGLKVAVHAVATVQEEVGLRGAATSAYGVHPHVGIAVDVTHATDCPTIDKTQEGDVKLGGGPVVYRGPNFNPEVCKRLKAAGAAADIGLQWCGMGRPGGTDANAIQLARGGVAAGLVSVPNRYMHSAVEMISLDDIDQCADLLAEFLLGIEADADFTPR</sequence>
<evidence type="ECO:0000313" key="9">
    <source>
        <dbReference type="EMBL" id="TWT37672.1"/>
    </source>
</evidence>
<dbReference type="EC" id="3.4.11.-" evidence="9"/>
<feature type="binding site" evidence="8">
    <location>
        <position position="233"/>
    </location>
    <ligand>
        <name>Zn(2+)</name>
        <dbReference type="ChEBI" id="CHEBI:29105"/>
        <label>1</label>
    </ligand>
</feature>
<feature type="active site" description="Proton acceptor" evidence="7">
    <location>
        <position position="210"/>
    </location>
</feature>
<feature type="binding site" evidence="8">
    <location>
        <position position="211"/>
    </location>
    <ligand>
        <name>Zn(2+)</name>
        <dbReference type="ChEBI" id="CHEBI:29105"/>
        <label>2</label>
    </ligand>
</feature>
<comment type="caution">
    <text evidence="9">The sequence shown here is derived from an EMBL/GenBank/DDBJ whole genome shotgun (WGS) entry which is preliminary data.</text>
</comment>
<dbReference type="PANTHER" id="PTHR32481:SF20">
    <property type="entry name" value="AMINOPEPTIDASE YSDC"/>
    <property type="match status" value="1"/>
</dbReference>
<name>A0A5C5VIZ3_9BACT</name>
<dbReference type="AlphaFoldDB" id="A0A5C5VIZ3"/>
<evidence type="ECO:0000313" key="10">
    <source>
        <dbReference type="Proteomes" id="UP000316714"/>
    </source>
</evidence>
<evidence type="ECO:0000256" key="7">
    <source>
        <dbReference type="PIRSR" id="PIRSR001123-1"/>
    </source>
</evidence>
<protein>
    <submittedName>
        <fullName evidence="9">Putative aminopeptidase YsdC</fullName>
        <ecNumber evidence="9">3.4.11.-</ecNumber>
    </submittedName>
</protein>
<feature type="binding site" evidence="8">
    <location>
        <position position="177"/>
    </location>
    <ligand>
        <name>Zn(2+)</name>
        <dbReference type="ChEBI" id="CHEBI:29105"/>
        <label>2</label>
    </ligand>
</feature>
<dbReference type="GO" id="GO:0004177">
    <property type="term" value="F:aminopeptidase activity"/>
    <property type="evidence" value="ECO:0007669"/>
    <property type="project" value="UniProtKB-UniRule"/>
</dbReference>
<dbReference type="GO" id="GO:0046872">
    <property type="term" value="F:metal ion binding"/>
    <property type="evidence" value="ECO:0007669"/>
    <property type="project" value="UniProtKB-UniRule"/>
</dbReference>
<dbReference type="RefSeq" id="WP_146564988.1">
    <property type="nucleotide sequence ID" value="NZ_SIHJ01000001.1"/>
</dbReference>
<dbReference type="SUPFAM" id="SSF101821">
    <property type="entry name" value="Aminopeptidase/glucanase lid domain"/>
    <property type="match status" value="1"/>
</dbReference>
<evidence type="ECO:0000256" key="3">
    <source>
        <dbReference type="ARBA" id="ARBA00022670"/>
    </source>
</evidence>
<evidence type="ECO:0000256" key="6">
    <source>
        <dbReference type="PIRNR" id="PIRNR001123"/>
    </source>
</evidence>
<dbReference type="Gene3D" id="3.40.630.10">
    <property type="entry name" value="Zn peptidases"/>
    <property type="match status" value="1"/>
</dbReference>
<keyword evidence="3" id="KW-0645">Protease</keyword>
<dbReference type="CDD" id="cd05656">
    <property type="entry name" value="M42_Frv"/>
    <property type="match status" value="1"/>
</dbReference>
<dbReference type="OrthoDB" id="9772053at2"/>
<feature type="binding site" evidence="8">
    <location>
        <position position="320"/>
    </location>
    <ligand>
        <name>Zn(2+)</name>
        <dbReference type="ChEBI" id="CHEBI:29105"/>
        <label>2</label>
    </ligand>
</feature>
<evidence type="ECO:0000256" key="5">
    <source>
        <dbReference type="ARBA" id="ARBA00022801"/>
    </source>
</evidence>
<dbReference type="GO" id="GO:0006508">
    <property type="term" value="P:proteolysis"/>
    <property type="evidence" value="ECO:0007669"/>
    <property type="project" value="UniProtKB-KW"/>
</dbReference>
<evidence type="ECO:0000256" key="4">
    <source>
        <dbReference type="ARBA" id="ARBA00022723"/>
    </source>
</evidence>
<organism evidence="9 10">
    <name type="scientific">Posidoniimonas corsicana</name>
    <dbReference type="NCBI Taxonomy" id="1938618"/>
    <lineage>
        <taxon>Bacteria</taxon>
        <taxon>Pseudomonadati</taxon>
        <taxon>Planctomycetota</taxon>
        <taxon>Planctomycetia</taxon>
        <taxon>Pirellulales</taxon>
        <taxon>Lacipirellulaceae</taxon>
        <taxon>Posidoniimonas</taxon>
    </lineage>
</organism>
<keyword evidence="2 9" id="KW-0031">Aminopeptidase</keyword>
<dbReference type="EMBL" id="SIHJ01000001">
    <property type="protein sequence ID" value="TWT37672.1"/>
    <property type="molecule type" value="Genomic_DNA"/>
</dbReference>
<dbReference type="SUPFAM" id="SSF53187">
    <property type="entry name" value="Zn-dependent exopeptidases"/>
    <property type="match status" value="1"/>
</dbReference>
<dbReference type="PANTHER" id="PTHR32481">
    <property type="entry name" value="AMINOPEPTIDASE"/>
    <property type="match status" value="1"/>
</dbReference>
<feature type="binding site" evidence="8">
    <location>
        <position position="65"/>
    </location>
    <ligand>
        <name>Zn(2+)</name>
        <dbReference type="ChEBI" id="CHEBI:29105"/>
        <label>1</label>
    </ligand>
</feature>
<dbReference type="InterPro" id="IPR023367">
    <property type="entry name" value="Peptidase_M42_dom2"/>
</dbReference>
<dbReference type="Pfam" id="PF05343">
    <property type="entry name" value="Peptidase_M42"/>
    <property type="match status" value="1"/>
</dbReference>
<dbReference type="PIRSF" id="PIRSF001123">
    <property type="entry name" value="PepA_GA"/>
    <property type="match status" value="1"/>
</dbReference>
<reference evidence="9 10" key="1">
    <citation type="submission" date="2019-02" db="EMBL/GenBank/DDBJ databases">
        <title>Deep-cultivation of Planctomycetes and their phenomic and genomic characterization uncovers novel biology.</title>
        <authorList>
            <person name="Wiegand S."/>
            <person name="Jogler M."/>
            <person name="Boedeker C."/>
            <person name="Pinto D."/>
            <person name="Vollmers J."/>
            <person name="Rivas-Marin E."/>
            <person name="Kohn T."/>
            <person name="Peeters S.H."/>
            <person name="Heuer A."/>
            <person name="Rast P."/>
            <person name="Oberbeckmann S."/>
            <person name="Bunk B."/>
            <person name="Jeske O."/>
            <person name="Meyerdierks A."/>
            <person name="Storesund J.E."/>
            <person name="Kallscheuer N."/>
            <person name="Luecker S."/>
            <person name="Lage O.M."/>
            <person name="Pohl T."/>
            <person name="Merkel B.J."/>
            <person name="Hornburger P."/>
            <person name="Mueller R.-W."/>
            <person name="Bruemmer F."/>
            <person name="Labrenz M."/>
            <person name="Spormann A.M."/>
            <person name="Op Den Camp H."/>
            <person name="Overmann J."/>
            <person name="Amann R."/>
            <person name="Jetten M.S.M."/>
            <person name="Mascher T."/>
            <person name="Medema M.H."/>
            <person name="Devos D.P."/>
            <person name="Kaster A.-K."/>
            <person name="Ovreas L."/>
            <person name="Rohde M."/>
            <person name="Galperin M.Y."/>
            <person name="Jogler C."/>
        </authorList>
    </citation>
    <scope>NUCLEOTIDE SEQUENCE [LARGE SCALE GENOMIC DNA]</scope>
    <source>
        <strain evidence="9 10">KOR34</strain>
    </source>
</reference>
<keyword evidence="5 9" id="KW-0378">Hydrolase</keyword>
<keyword evidence="10" id="KW-1185">Reference proteome</keyword>
<comment type="cofactor">
    <cofactor evidence="8">
        <name>a divalent metal cation</name>
        <dbReference type="ChEBI" id="CHEBI:60240"/>
    </cofactor>
    <text evidence="8">Binds 2 divalent metal cations per subunit.</text>
</comment>